<reference evidence="2 3" key="1">
    <citation type="submission" date="2017-02" db="EMBL/GenBank/DDBJ databases">
        <authorList>
            <person name="Peterson S.W."/>
        </authorList>
    </citation>
    <scope>NUCLEOTIDE SEQUENCE [LARGE SCALE GENOMIC DNA]</scope>
    <source>
        <strain evidence="2 3">P15</strain>
    </source>
</reference>
<feature type="transmembrane region" description="Helical" evidence="1">
    <location>
        <begin position="109"/>
        <end position="127"/>
    </location>
</feature>
<sequence>MGLGNRHARSLFIDAAQIGMSIQLPRWVWIGAVALACIAGMVNVVGFLGFEHQAITHLTGTTSLLAAALAHGDARAIAHLWGMLIAFCFGAMVSGLIIQDQTAQPGRRYGVVLALEALLLLAAIPLFDQEQIAGALLAATACGLQNAMVTTYSGAVVRTTHLSGMFTDLGIGLGHLLRGKPLPMKRLTLSGLIISGFLGGGVIGALAFQQFHYRALLLPAALTGVTGVAHLLYRQWWRSESRRD</sequence>
<dbReference type="PANTHER" id="PTHR37314:SF4">
    <property type="entry name" value="UPF0700 TRANSMEMBRANE PROTEIN YOAK"/>
    <property type="match status" value="1"/>
</dbReference>
<dbReference type="AlphaFoldDB" id="A0A1T5J1Q9"/>
<gene>
    <name evidence="2" type="ORF">SAMN06296058_0426</name>
</gene>
<evidence type="ECO:0000313" key="2">
    <source>
        <dbReference type="EMBL" id="SKC45168.1"/>
    </source>
</evidence>
<evidence type="ECO:0000313" key="3">
    <source>
        <dbReference type="Proteomes" id="UP000190341"/>
    </source>
</evidence>
<dbReference type="Proteomes" id="UP000190341">
    <property type="component" value="Unassembled WGS sequence"/>
</dbReference>
<organism evidence="2 3">
    <name type="scientific">Pseudoxanthomonas indica</name>
    <dbReference type="NCBI Taxonomy" id="428993"/>
    <lineage>
        <taxon>Bacteria</taxon>
        <taxon>Pseudomonadati</taxon>
        <taxon>Pseudomonadota</taxon>
        <taxon>Gammaproteobacteria</taxon>
        <taxon>Lysobacterales</taxon>
        <taxon>Lysobacteraceae</taxon>
        <taxon>Pseudoxanthomonas</taxon>
    </lineage>
</organism>
<dbReference type="Pfam" id="PF06912">
    <property type="entry name" value="DUF1275"/>
    <property type="match status" value="1"/>
</dbReference>
<feature type="transmembrane region" description="Helical" evidence="1">
    <location>
        <begin position="78"/>
        <end position="97"/>
    </location>
</feature>
<dbReference type="PANTHER" id="PTHR37314">
    <property type="entry name" value="SLR0142 PROTEIN"/>
    <property type="match status" value="1"/>
</dbReference>
<feature type="transmembrane region" description="Helical" evidence="1">
    <location>
        <begin position="213"/>
        <end position="233"/>
    </location>
</feature>
<keyword evidence="1" id="KW-0812">Transmembrane</keyword>
<dbReference type="InterPro" id="IPR010699">
    <property type="entry name" value="DUF1275"/>
</dbReference>
<dbReference type="EMBL" id="FUZV01000001">
    <property type="protein sequence ID" value="SKC45168.1"/>
    <property type="molecule type" value="Genomic_DNA"/>
</dbReference>
<name>A0A1T5J1Q9_9GAMM</name>
<accession>A0A1T5J1Q9</accession>
<protein>
    <submittedName>
        <fullName evidence="2">Uncharacterized membrane protein YoaK, UPF0700 family</fullName>
    </submittedName>
</protein>
<evidence type="ECO:0000256" key="1">
    <source>
        <dbReference type="SAM" id="Phobius"/>
    </source>
</evidence>
<keyword evidence="3" id="KW-1185">Reference proteome</keyword>
<keyword evidence="1" id="KW-0472">Membrane</keyword>
<proteinExistence type="predicted"/>
<keyword evidence="1" id="KW-1133">Transmembrane helix</keyword>
<dbReference type="STRING" id="428993.SAMN06296058_0426"/>
<feature type="transmembrane region" description="Helical" evidence="1">
    <location>
        <begin position="187"/>
        <end position="207"/>
    </location>
</feature>
<feature type="transmembrane region" description="Helical" evidence="1">
    <location>
        <begin position="27"/>
        <end position="48"/>
    </location>
</feature>